<dbReference type="RefSeq" id="WP_089830085.1">
    <property type="nucleotide sequence ID" value="NZ_BJWI01000003.1"/>
</dbReference>
<reference evidence="7 8" key="1">
    <citation type="submission" date="2016-10" db="EMBL/GenBank/DDBJ databases">
        <authorList>
            <person name="de Groot N.N."/>
        </authorList>
    </citation>
    <scope>NUCLEOTIDE SEQUENCE [LARGE SCALE GENOMIC DNA]</scope>
    <source>
        <strain evidence="7 8">DSM 17073</strain>
    </source>
</reference>
<dbReference type="InterPro" id="IPR036390">
    <property type="entry name" value="WH_DNA-bd_sf"/>
</dbReference>
<dbReference type="SUPFAM" id="SSF46785">
    <property type="entry name" value="Winged helix' DNA-binding domain"/>
    <property type="match status" value="1"/>
</dbReference>
<dbReference type="AlphaFoldDB" id="A0A1I5M0A2"/>
<comment type="similarity">
    <text evidence="1">Belongs to the LysR transcriptional regulatory family.</text>
</comment>
<keyword evidence="4" id="KW-0804">Transcription</keyword>
<organism evidence="7 8">
    <name type="scientific">Halolactibacillus halophilus</name>
    <dbReference type="NCBI Taxonomy" id="306540"/>
    <lineage>
        <taxon>Bacteria</taxon>
        <taxon>Bacillati</taxon>
        <taxon>Bacillota</taxon>
        <taxon>Bacilli</taxon>
        <taxon>Bacillales</taxon>
        <taxon>Bacillaceae</taxon>
        <taxon>Halolactibacillus</taxon>
    </lineage>
</organism>
<evidence type="ECO:0000313" key="7">
    <source>
        <dbReference type="EMBL" id="SFP02999.1"/>
    </source>
</evidence>
<dbReference type="Proteomes" id="UP000242243">
    <property type="component" value="Unassembled WGS sequence"/>
</dbReference>
<dbReference type="EMBL" id="FOXC01000003">
    <property type="protein sequence ID" value="SFP02999.1"/>
    <property type="molecule type" value="Genomic_DNA"/>
</dbReference>
<gene>
    <name evidence="6" type="ORF">HHA03_05060</name>
    <name evidence="7" type="ORF">SAMN05421839_10387</name>
</gene>
<keyword evidence="2" id="KW-0805">Transcription regulation</keyword>
<dbReference type="SUPFAM" id="SSF53850">
    <property type="entry name" value="Periplasmic binding protein-like II"/>
    <property type="match status" value="1"/>
</dbReference>
<keyword evidence="3 7" id="KW-0238">DNA-binding</keyword>
<evidence type="ECO:0000256" key="1">
    <source>
        <dbReference type="ARBA" id="ARBA00009437"/>
    </source>
</evidence>
<dbReference type="PANTHER" id="PTHR30126:SF64">
    <property type="entry name" value="HTH-TYPE TRANSCRIPTIONAL REGULATOR CITR"/>
    <property type="match status" value="1"/>
</dbReference>
<dbReference type="CDD" id="cd05466">
    <property type="entry name" value="PBP2_LTTR_substrate"/>
    <property type="match status" value="1"/>
</dbReference>
<dbReference type="PANTHER" id="PTHR30126">
    <property type="entry name" value="HTH-TYPE TRANSCRIPTIONAL REGULATOR"/>
    <property type="match status" value="1"/>
</dbReference>
<dbReference type="OrthoDB" id="9778774at2"/>
<dbReference type="Proteomes" id="UP000321547">
    <property type="component" value="Unassembled WGS sequence"/>
</dbReference>
<dbReference type="InterPro" id="IPR036388">
    <property type="entry name" value="WH-like_DNA-bd_sf"/>
</dbReference>
<evidence type="ECO:0000256" key="3">
    <source>
        <dbReference type="ARBA" id="ARBA00023125"/>
    </source>
</evidence>
<sequence length="297" mass="33824">MKAKLDLYRVFVEVAERKSLSKAKEHLFMSQPAISQALKQLEESLNQRLFHRESRGVELTTEGKVLYQYVRDALHLIDQGEKQLDSYQQLEAGELSIGVGDTVSKYYLLPYLKAFHERYPNVHFKIVNGTTLELLPLVKSGEVDFAVCNLPVTDPVIETKPCLEVRDVFVCGKKYQTDFNMPVSIDTLLSYPIISLEKKSNSRRFVENDLNQRGFDYKPTFEIGSYDLLVEFAKINVGVAAVVRPFSDRAINEGAVYEVPLQEPLPSRHIGLCLKKSIPSSQAANVFMRMMEKDQHT</sequence>
<evidence type="ECO:0000259" key="5">
    <source>
        <dbReference type="PROSITE" id="PS50931"/>
    </source>
</evidence>
<evidence type="ECO:0000313" key="6">
    <source>
        <dbReference type="EMBL" id="GEM00974.1"/>
    </source>
</evidence>
<proteinExistence type="inferred from homology"/>
<keyword evidence="9" id="KW-1185">Reference proteome</keyword>
<dbReference type="PRINTS" id="PR00039">
    <property type="entry name" value="HTHLYSR"/>
</dbReference>
<dbReference type="GO" id="GO:0000976">
    <property type="term" value="F:transcription cis-regulatory region binding"/>
    <property type="evidence" value="ECO:0007669"/>
    <property type="project" value="TreeGrafter"/>
</dbReference>
<reference evidence="6 9" key="2">
    <citation type="submission" date="2019-07" db="EMBL/GenBank/DDBJ databases">
        <title>Whole genome shotgun sequence of Halolactibacillus halophilus NBRC 100868.</title>
        <authorList>
            <person name="Hosoyama A."/>
            <person name="Uohara A."/>
            <person name="Ohji S."/>
            <person name="Ichikawa N."/>
        </authorList>
    </citation>
    <scope>NUCLEOTIDE SEQUENCE [LARGE SCALE GENOMIC DNA]</scope>
    <source>
        <strain evidence="6 9">NBRC 100868</strain>
    </source>
</reference>
<evidence type="ECO:0000313" key="9">
    <source>
        <dbReference type="Proteomes" id="UP000321547"/>
    </source>
</evidence>
<name>A0A1I5M0A2_9BACI</name>
<dbReference type="STRING" id="306540.SAMN05421839_10387"/>
<dbReference type="EMBL" id="BJWI01000003">
    <property type="protein sequence ID" value="GEM00974.1"/>
    <property type="molecule type" value="Genomic_DNA"/>
</dbReference>
<dbReference type="Pfam" id="PF00126">
    <property type="entry name" value="HTH_1"/>
    <property type="match status" value="1"/>
</dbReference>
<dbReference type="GO" id="GO:0003700">
    <property type="term" value="F:DNA-binding transcription factor activity"/>
    <property type="evidence" value="ECO:0007669"/>
    <property type="project" value="InterPro"/>
</dbReference>
<protein>
    <submittedName>
        <fullName evidence="7">DNA-binding transcriptional regulator, LysR family</fullName>
    </submittedName>
    <submittedName>
        <fullName evidence="6">LysR family transcriptional regulator</fullName>
    </submittedName>
</protein>
<dbReference type="Pfam" id="PF03466">
    <property type="entry name" value="LysR_substrate"/>
    <property type="match status" value="1"/>
</dbReference>
<evidence type="ECO:0000256" key="2">
    <source>
        <dbReference type="ARBA" id="ARBA00023015"/>
    </source>
</evidence>
<dbReference type="InterPro" id="IPR005119">
    <property type="entry name" value="LysR_subst-bd"/>
</dbReference>
<dbReference type="PROSITE" id="PS50931">
    <property type="entry name" value="HTH_LYSR"/>
    <property type="match status" value="1"/>
</dbReference>
<dbReference type="Gene3D" id="3.40.190.290">
    <property type="match status" value="1"/>
</dbReference>
<evidence type="ECO:0000256" key="4">
    <source>
        <dbReference type="ARBA" id="ARBA00023163"/>
    </source>
</evidence>
<dbReference type="InterPro" id="IPR000847">
    <property type="entry name" value="LysR_HTH_N"/>
</dbReference>
<dbReference type="Gene3D" id="1.10.10.10">
    <property type="entry name" value="Winged helix-like DNA-binding domain superfamily/Winged helix DNA-binding domain"/>
    <property type="match status" value="1"/>
</dbReference>
<feature type="domain" description="HTH lysR-type" evidence="5">
    <location>
        <begin position="1"/>
        <end position="60"/>
    </location>
</feature>
<dbReference type="FunFam" id="1.10.10.10:FF:000001">
    <property type="entry name" value="LysR family transcriptional regulator"/>
    <property type="match status" value="1"/>
</dbReference>
<evidence type="ECO:0000313" key="8">
    <source>
        <dbReference type="Proteomes" id="UP000242243"/>
    </source>
</evidence>
<accession>A0A1I5M0A2</accession>